<evidence type="ECO:0000259" key="1">
    <source>
        <dbReference type="Pfam" id="PF22302"/>
    </source>
</evidence>
<accession>A0A6J4N3K3</accession>
<organism evidence="2">
    <name type="scientific">uncultured Gemmatimonadota bacterium</name>
    <dbReference type="NCBI Taxonomy" id="203437"/>
    <lineage>
        <taxon>Bacteria</taxon>
        <taxon>Pseudomonadati</taxon>
        <taxon>Gemmatimonadota</taxon>
        <taxon>environmental samples</taxon>
    </lineage>
</organism>
<dbReference type="AlphaFoldDB" id="A0A6J4N3K3"/>
<feature type="domain" description="DUF6968" evidence="1">
    <location>
        <begin position="1"/>
        <end position="40"/>
    </location>
</feature>
<protein>
    <recommendedName>
        <fullName evidence="1">DUF6968 domain-containing protein</fullName>
    </recommendedName>
</protein>
<dbReference type="Pfam" id="PF22302">
    <property type="entry name" value="DUF6968"/>
    <property type="match status" value="1"/>
</dbReference>
<dbReference type="InterPro" id="IPR054241">
    <property type="entry name" value="DUF6968"/>
</dbReference>
<name>A0A6J4N3K3_9BACT</name>
<feature type="non-terminal residue" evidence="2">
    <location>
        <position position="1"/>
    </location>
</feature>
<sequence length="40" mass="4502">AYGLDAIQALKLCMEMIRADLGALQRPHRLTWLGEDDLGF</sequence>
<gene>
    <name evidence="2" type="ORF">AVDCRST_MAG89-4776</name>
</gene>
<evidence type="ECO:0000313" key="2">
    <source>
        <dbReference type="EMBL" id="CAA9373277.1"/>
    </source>
</evidence>
<dbReference type="EMBL" id="CADCTV010001006">
    <property type="protein sequence ID" value="CAA9373277.1"/>
    <property type="molecule type" value="Genomic_DNA"/>
</dbReference>
<proteinExistence type="predicted"/>
<reference evidence="2" key="1">
    <citation type="submission" date="2020-02" db="EMBL/GenBank/DDBJ databases">
        <authorList>
            <person name="Meier V. D."/>
        </authorList>
    </citation>
    <scope>NUCLEOTIDE SEQUENCE</scope>
    <source>
        <strain evidence="2">AVDCRST_MAG89</strain>
    </source>
</reference>